<protein>
    <submittedName>
        <fullName evidence="1">Uncharacterized protein</fullName>
    </submittedName>
</protein>
<gene>
    <name evidence="1" type="ORF">M8818_006302</name>
</gene>
<reference evidence="1" key="1">
    <citation type="submission" date="2024-02" db="EMBL/GenBank/DDBJ databases">
        <title>Metagenome Assembled Genome of Zalaria obscura JY119.</title>
        <authorList>
            <person name="Vighnesh L."/>
            <person name="Jagadeeshwari U."/>
            <person name="Venkata Ramana C."/>
            <person name="Sasikala C."/>
        </authorList>
    </citation>
    <scope>NUCLEOTIDE SEQUENCE</scope>
    <source>
        <strain evidence="1">JY119</strain>
    </source>
</reference>
<dbReference type="Proteomes" id="UP001320706">
    <property type="component" value="Unassembled WGS sequence"/>
</dbReference>
<comment type="caution">
    <text evidence="1">The sequence shown here is derived from an EMBL/GenBank/DDBJ whole genome shotgun (WGS) entry which is preliminary data.</text>
</comment>
<dbReference type="EMBL" id="JAMKPW020000038">
    <property type="protein sequence ID" value="KAK8200982.1"/>
    <property type="molecule type" value="Genomic_DNA"/>
</dbReference>
<name>A0ACC3SBU9_9PEZI</name>
<sequence length="218" mass="23226">MVNLTSFNYLVPALFLNRTKPAAETLSLLTARIQDNLGNLSTGGTQLLGKVKSGTLRSEPGFAPSFTAQVLYGTDYLTSDPTDGISRPELSCTVVPDDGSTPFLMRATGIQFPDPRLAEVVATNTSTGIALPYGSVYSGMSECLPPFNFPVFVAVADQKVWVPTFYGGDADYANLQNSIFVGSETVSDSAVPGQFYVGLKISKVFSTNTSVTIGHEFP</sequence>
<keyword evidence="2" id="KW-1185">Reference proteome</keyword>
<proteinExistence type="predicted"/>
<evidence type="ECO:0000313" key="1">
    <source>
        <dbReference type="EMBL" id="KAK8200982.1"/>
    </source>
</evidence>
<evidence type="ECO:0000313" key="2">
    <source>
        <dbReference type="Proteomes" id="UP001320706"/>
    </source>
</evidence>
<accession>A0ACC3SBU9</accession>
<organism evidence="1 2">
    <name type="scientific">Zalaria obscura</name>
    <dbReference type="NCBI Taxonomy" id="2024903"/>
    <lineage>
        <taxon>Eukaryota</taxon>
        <taxon>Fungi</taxon>
        <taxon>Dikarya</taxon>
        <taxon>Ascomycota</taxon>
        <taxon>Pezizomycotina</taxon>
        <taxon>Dothideomycetes</taxon>
        <taxon>Dothideomycetidae</taxon>
        <taxon>Dothideales</taxon>
        <taxon>Zalariaceae</taxon>
        <taxon>Zalaria</taxon>
    </lineage>
</organism>